<sequence length="261" mass="30290">MPYPEFKNNTIETKNGLRIEFLELGKKVQIQYTSKDGETSFDVVQTAVTPLLPRGRVMPGEDLHTKPEQKPGGSEQFMHCIGNLRLNGKEYAIDCFPVRDRSWRQTRTEDEVVYPPVGWSPMSFDGTLSFNQVGYEAPDTDPIWENVFSIDKSKPSHYFAWVVVDGVARNIIRVRRNVTKYHPDLFAAIEQEIEAEDDAGKVYHFKGEAIAMAQLPSWPNNIFIDSVFRWSDDEGRVTYCAYQEAWYSRYQRFRREKLTLE</sequence>
<keyword evidence="2" id="KW-1185">Reference proteome</keyword>
<dbReference type="AlphaFoldDB" id="A0A2J6SP29"/>
<proteinExistence type="predicted"/>
<reference evidence="1 2" key="1">
    <citation type="submission" date="2016-04" db="EMBL/GenBank/DDBJ databases">
        <title>A degradative enzymes factory behind the ericoid mycorrhizal symbiosis.</title>
        <authorList>
            <consortium name="DOE Joint Genome Institute"/>
            <person name="Martino E."/>
            <person name="Morin E."/>
            <person name="Grelet G."/>
            <person name="Kuo A."/>
            <person name="Kohler A."/>
            <person name="Daghino S."/>
            <person name="Barry K."/>
            <person name="Choi C."/>
            <person name="Cichocki N."/>
            <person name="Clum A."/>
            <person name="Copeland A."/>
            <person name="Hainaut M."/>
            <person name="Haridas S."/>
            <person name="Labutti K."/>
            <person name="Lindquist E."/>
            <person name="Lipzen A."/>
            <person name="Khouja H.-R."/>
            <person name="Murat C."/>
            <person name="Ohm R."/>
            <person name="Olson A."/>
            <person name="Spatafora J."/>
            <person name="Veneault-Fourrey C."/>
            <person name="Henrissat B."/>
            <person name="Grigoriev I."/>
            <person name="Martin F."/>
            <person name="Perotto S."/>
        </authorList>
    </citation>
    <scope>NUCLEOTIDE SEQUENCE [LARGE SCALE GENOMIC DNA]</scope>
    <source>
        <strain evidence="1 2">E</strain>
    </source>
</reference>
<dbReference type="OrthoDB" id="4125025at2759"/>
<dbReference type="RefSeq" id="XP_024729374.1">
    <property type="nucleotide sequence ID" value="XM_024883967.1"/>
</dbReference>
<organism evidence="1 2">
    <name type="scientific">Hyaloscypha bicolor E</name>
    <dbReference type="NCBI Taxonomy" id="1095630"/>
    <lineage>
        <taxon>Eukaryota</taxon>
        <taxon>Fungi</taxon>
        <taxon>Dikarya</taxon>
        <taxon>Ascomycota</taxon>
        <taxon>Pezizomycotina</taxon>
        <taxon>Leotiomycetes</taxon>
        <taxon>Helotiales</taxon>
        <taxon>Hyaloscyphaceae</taxon>
        <taxon>Hyaloscypha</taxon>
        <taxon>Hyaloscypha bicolor</taxon>
    </lineage>
</organism>
<evidence type="ECO:0000313" key="2">
    <source>
        <dbReference type="Proteomes" id="UP000235371"/>
    </source>
</evidence>
<name>A0A2J6SP29_9HELO</name>
<gene>
    <name evidence="1" type="ORF">K444DRAFT_636204</name>
</gene>
<protein>
    <submittedName>
        <fullName evidence="1">Uncharacterized protein</fullName>
    </submittedName>
</protein>
<dbReference type="Proteomes" id="UP000235371">
    <property type="component" value="Unassembled WGS sequence"/>
</dbReference>
<evidence type="ECO:0000313" key="1">
    <source>
        <dbReference type="EMBL" id="PMD52470.1"/>
    </source>
</evidence>
<dbReference type="GeneID" id="36592044"/>
<dbReference type="EMBL" id="KZ613904">
    <property type="protein sequence ID" value="PMD52470.1"/>
    <property type="molecule type" value="Genomic_DNA"/>
</dbReference>
<dbReference type="InParanoid" id="A0A2J6SP29"/>
<accession>A0A2J6SP29</accession>